<gene>
    <name evidence="7" type="ORF">J2Z83_002756</name>
</gene>
<dbReference type="Proteomes" id="UP001519345">
    <property type="component" value="Unassembled WGS sequence"/>
</dbReference>
<evidence type="ECO:0000256" key="3">
    <source>
        <dbReference type="ARBA" id="ARBA00022692"/>
    </source>
</evidence>
<evidence type="ECO:0000256" key="4">
    <source>
        <dbReference type="ARBA" id="ARBA00022989"/>
    </source>
</evidence>
<dbReference type="Pfam" id="PF03631">
    <property type="entry name" value="Virul_fac_BrkB"/>
    <property type="match status" value="1"/>
</dbReference>
<feature type="transmembrane region" description="Helical" evidence="6">
    <location>
        <begin position="87"/>
        <end position="106"/>
    </location>
</feature>
<comment type="subcellular location">
    <subcellularLocation>
        <location evidence="1">Cell membrane</location>
        <topology evidence="1">Multi-pass membrane protein</topology>
    </subcellularLocation>
</comment>
<keyword evidence="8" id="KW-1185">Reference proteome</keyword>
<protein>
    <submittedName>
        <fullName evidence="7">Membrane protein</fullName>
    </submittedName>
</protein>
<feature type="transmembrane region" description="Helical" evidence="6">
    <location>
        <begin position="20"/>
        <end position="49"/>
    </location>
</feature>
<dbReference type="PIRSF" id="PIRSF035875">
    <property type="entry name" value="RNase_BN"/>
    <property type="match status" value="1"/>
</dbReference>
<evidence type="ECO:0000256" key="6">
    <source>
        <dbReference type="SAM" id="Phobius"/>
    </source>
</evidence>
<evidence type="ECO:0000256" key="1">
    <source>
        <dbReference type="ARBA" id="ARBA00004651"/>
    </source>
</evidence>
<reference evidence="7 8" key="1">
    <citation type="submission" date="2021-03" db="EMBL/GenBank/DDBJ databases">
        <title>Genomic Encyclopedia of Type Strains, Phase IV (KMG-IV): sequencing the most valuable type-strain genomes for metagenomic binning, comparative biology and taxonomic classification.</title>
        <authorList>
            <person name="Goeker M."/>
        </authorList>
    </citation>
    <scope>NUCLEOTIDE SEQUENCE [LARGE SCALE GENOMIC DNA]</scope>
    <source>
        <strain evidence="7 8">DSM 25609</strain>
    </source>
</reference>
<evidence type="ECO:0000256" key="2">
    <source>
        <dbReference type="ARBA" id="ARBA00022475"/>
    </source>
</evidence>
<feature type="transmembrane region" description="Helical" evidence="6">
    <location>
        <begin position="127"/>
        <end position="153"/>
    </location>
</feature>
<dbReference type="PANTHER" id="PTHR30213">
    <property type="entry name" value="INNER MEMBRANE PROTEIN YHJD"/>
    <property type="match status" value="1"/>
</dbReference>
<name>A0ABS4II73_9BACI</name>
<keyword evidence="5 6" id="KW-0472">Membrane</keyword>
<accession>A0ABS4II73</accession>
<feature type="transmembrane region" description="Helical" evidence="6">
    <location>
        <begin position="203"/>
        <end position="226"/>
    </location>
</feature>
<dbReference type="PANTHER" id="PTHR30213:SF0">
    <property type="entry name" value="UPF0761 MEMBRANE PROTEIN YIHY"/>
    <property type="match status" value="1"/>
</dbReference>
<sequence length="272" mass="30420">MKQVIDFVKQVYQKVMNDDIMGLAAQLSYFFLLSLFPLLIFLLTLVGYLPIEEQRVLGLIADYAPAQIMDLINTNISELLNQQHGGLLSIGIIGTLWSASNAIKALTKAFNKGYEVVEDRSFIVSRLIAIAMTIGMVLVLCIALLLPVFGRVIGEYIFSFFGLSEGFITVWEGLRWLVSSIIFYIVFLTLYKIAPNVRIYFRNAIWGALFATISWQVVSLGFSFYVNNMGNFSATYGSLGAFIVLMIWLYISGIVIMTGGVINAVIKENKQK</sequence>
<keyword evidence="3 6" id="KW-0812">Transmembrane</keyword>
<dbReference type="InterPro" id="IPR017039">
    <property type="entry name" value="Virul_fac_BrkB"/>
</dbReference>
<evidence type="ECO:0000313" key="8">
    <source>
        <dbReference type="Proteomes" id="UP001519345"/>
    </source>
</evidence>
<feature type="transmembrane region" description="Helical" evidence="6">
    <location>
        <begin position="173"/>
        <end position="191"/>
    </location>
</feature>
<keyword evidence="4 6" id="KW-1133">Transmembrane helix</keyword>
<feature type="transmembrane region" description="Helical" evidence="6">
    <location>
        <begin position="238"/>
        <end position="266"/>
    </location>
</feature>
<dbReference type="EMBL" id="JAGGKX010000015">
    <property type="protein sequence ID" value="MBP1970620.1"/>
    <property type="molecule type" value="Genomic_DNA"/>
</dbReference>
<organism evidence="7 8">
    <name type="scientific">Virgibacillus natechei</name>
    <dbReference type="NCBI Taxonomy" id="1216297"/>
    <lineage>
        <taxon>Bacteria</taxon>
        <taxon>Bacillati</taxon>
        <taxon>Bacillota</taxon>
        <taxon>Bacilli</taxon>
        <taxon>Bacillales</taxon>
        <taxon>Bacillaceae</taxon>
        <taxon>Virgibacillus</taxon>
    </lineage>
</organism>
<dbReference type="RefSeq" id="WP_209463734.1">
    <property type="nucleotide sequence ID" value="NZ_CP110224.1"/>
</dbReference>
<dbReference type="NCBIfam" id="TIGR00765">
    <property type="entry name" value="yihY_not_rbn"/>
    <property type="match status" value="1"/>
</dbReference>
<evidence type="ECO:0000313" key="7">
    <source>
        <dbReference type="EMBL" id="MBP1970620.1"/>
    </source>
</evidence>
<evidence type="ECO:0000256" key="5">
    <source>
        <dbReference type="ARBA" id="ARBA00023136"/>
    </source>
</evidence>
<keyword evidence="2" id="KW-1003">Cell membrane</keyword>
<comment type="caution">
    <text evidence="7">The sequence shown here is derived from an EMBL/GenBank/DDBJ whole genome shotgun (WGS) entry which is preliminary data.</text>
</comment>
<proteinExistence type="predicted"/>